<name>A0A9P7FZV7_9AGAR</name>
<dbReference type="Proteomes" id="UP000775547">
    <property type="component" value="Unassembled WGS sequence"/>
</dbReference>
<evidence type="ECO:0000313" key="2">
    <source>
        <dbReference type="Proteomes" id="UP000775547"/>
    </source>
</evidence>
<evidence type="ECO:0000313" key="1">
    <source>
        <dbReference type="EMBL" id="KAG5640341.1"/>
    </source>
</evidence>
<dbReference type="OrthoDB" id="3040634at2759"/>
<accession>A0A9P7FZV7</accession>
<sequence length="65" mass="7403">EEDNVLKAIQWGNWVGAQEDAMAKVAQLVKALQIARWALCFSKWGEENGLLTFRGHIYIPDMVEL</sequence>
<dbReference type="AlphaFoldDB" id="A0A9P7FZV7"/>
<protein>
    <submittedName>
        <fullName evidence="1">Uncharacterized protein</fullName>
    </submittedName>
</protein>
<reference evidence="1" key="1">
    <citation type="submission" date="2020-07" db="EMBL/GenBank/DDBJ databases">
        <authorList>
            <person name="Nieuwenhuis M."/>
            <person name="Van De Peppel L.J.J."/>
        </authorList>
    </citation>
    <scope>NUCLEOTIDE SEQUENCE</scope>
    <source>
        <strain evidence="1">AP01</strain>
        <tissue evidence="1">Mycelium</tissue>
    </source>
</reference>
<comment type="caution">
    <text evidence="1">The sequence shown here is derived from an EMBL/GenBank/DDBJ whole genome shotgun (WGS) entry which is preliminary data.</text>
</comment>
<gene>
    <name evidence="1" type="ORF">DXG03_009145</name>
</gene>
<feature type="non-terminal residue" evidence="1">
    <location>
        <position position="1"/>
    </location>
</feature>
<dbReference type="EMBL" id="JABCKV010000837">
    <property type="protein sequence ID" value="KAG5640341.1"/>
    <property type="molecule type" value="Genomic_DNA"/>
</dbReference>
<keyword evidence="2" id="KW-1185">Reference proteome</keyword>
<reference evidence="1" key="2">
    <citation type="submission" date="2021-10" db="EMBL/GenBank/DDBJ databases">
        <title>Phylogenomics reveals ancestral predisposition of the termite-cultivated fungus Termitomyces towards a domesticated lifestyle.</title>
        <authorList>
            <person name="Auxier B."/>
            <person name="Grum-Grzhimaylo A."/>
            <person name="Cardenas M.E."/>
            <person name="Lodge J.D."/>
            <person name="Laessoe T."/>
            <person name="Pedersen O."/>
            <person name="Smith M.E."/>
            <person name="Kuyper T.W."/>
            <person name="Franco-Molano E.A."/>
            <person name="Baroni T.J."/>
            <person name="Aanen D.K."/>
        </authorList>
    </citation>
    <scope>NUCLEOTIDE SEQUENCE</scope>
    <source>
        <strain evidence="1">AP01</strain>
        <tissue evidence="1">Mycelium</tissue>
    </source>
</reference>
<organism evidence="1 2">
    <name type="scientific">Asterophora parasitica</name>
    <dbReference type="NCBI Taxonomy" id="117018"/>
    <lineage>
        <taxon>Eukaryota</taxon>
        <taxon>Fungi</taxon>
        <taxon>Dikarya</taxon>
        <taxon>Basidiomycota</taxon>
        <taxon>Agaricomycotina</taxon>
        <taxon>Agaricomycetes</taxon>
        <taxon>Agaricomycetidae</taxon>
        <taxon>Agaricales</taxon>
        <taxon>Tricholomatineae</taxon>
        <taxon>Lyophyllaceae</taxon>
        <taxon>Asterophora</taxon>
    </lineage>
</organism>
<proteinExistence type="predicted"/>